<dbReference type="STRING" id="1617426.TR69_WS6001000583"/>
<keyword evidence="1" id="KW-0732">Signal</keyword>
<gene>
    <name evidence="2" type="ORF">TR69_WS6001000583</name>
</gene>
<reference evidence="2 3" key="1">
    <citation type="submission" date="2015-02" db="EMBL/GenBank/DDBJ databases">
        <title>Improved understanding of the partial-nitritation anammox process through 23 genomes representing the majority of the microbial community.</title>
        <authorList>
            <person name="Speth D.R."/>
            <person name="In T Zandt M."/>
            <person name="Guerrero Cruz S."/>
            <person name="Jetten M.S."/>
            <person name="Dutilh B.E."/>
        </authorList>
    </citation>
    <scope>NUCLEOTIDE SEQUENCE [LARGE SCALE GENOMIC DNA]</scope>
    <source>
        <strain evidence="2">OLB20</strain>
    </source>
</reference>
<evidence type="ECO:0000313" key="3">
    <source>
        <dbReference type="Proteomes" id="UP000070457"/>
    </source>
</evidence>
<sequence length="164" mass="18194">MKTQLLTAAIATVCAFFLLVASQPAAPEPVDLSVIAEDTGLCDNSDLCFIEYQTRGEFTRGMIETRHHSIDPGGEAGFDVQILKRNRQDGASVYEIMQQESTGSDPLCLDILQVEYLKIPEGQISNDDGIFEQGMTDVFAYECFIDGEERSDYLDNTILLQLLD</sequence>
<organism evidence="2 3">
    <name type="scientific">candidate division WS6 bacterium OLB20</name>
    <dbReference type="NCBI Taxonomy" id="1617426"/>
    <lineage>
        <taxon>Bacteria</taxon>
        <taxon>Candidatus Dojkabacteria</taxon>
    </lineage>
</organism>
<dbReference type="EMBL" id="JYNZ01000003">
    <property type="protein sequence ID" value="KXK26577.1"/>
    <property type="molecule type" value="Genomic_DNA"/>
</dbReference>
<evidence type="ECO:0000313" key="2">
    <source>
        <dbReference type="EMBL" id="KXK26577.1"/>
    </source>
</evidence>
<dbReference type="AlphaFoldDB" id="A0A136LYA3"/>
<comment type="caution">
    <text evidence="2">The sequence shown here is derived from an EMBL/GenBank/DDBJ whole genome shotgun (WGS) entry which is preliminary data.</text>
</comment>
<dbReference type="Proteomes" id="UP000070457">
    <property type="component" value="Unassembled WGS sequence"/>
</dbReference>
<accession>A0A136LYA3</accession>
<feature type="signal peptide" evidence="1">
    <location>
        <begin position="1"/>
        <end position="26"/>
    </location>
</feature>
<evidence type="ECO:0000256" key="1">
    <source>
        <dbReference type="SAM" id="SignalP"/>
    </source>
</evidence>
<feature type="chain" id="PRO_5007475318" evidence="1">
    <location>
        <begin position="27"/>
        <end position="164"/>
    </location>
</feature>
<name>A0A136LYA3_9BACT</name>
<proteinExistence type="predicted"/>
<protein>
    <submittedName>
        <fullName evidence="2">Uncharacterized protein</fullName>
    </submittedName>
</protein>